<evidence type="ECO:0000313" key="7">
    <source>
        <dbReference type="EMBL" id="CAE8625366.1"/>
    </source>
</evidence>
<evidence type="ECO:0000256" key="4">
    <source>
        <dbReference type="ARBA" id="ARBA00048488"/>
    </source>
</evidence>
<comment type="caution">
    <text evidence="7">The sequence shown here is derived from an EMBL/GenBank/DDBJ whole genome shotgun (WGS) entry which is preliminary data.</text>
</comment>
<evidence type="ECO:0000256" key="1">
    <source>
        <dbReference type="ARBA" id="ARBA00007174"/>
    </source>
</evidence>
<proteinExistence type="inferred from homology"/>
<evidence type="ECO:0000313" key="8">
    <source>
        <dbReference type="Proteomes" id="UP000654075"/>
    </source>
</evidence>
<feature type="domain" description="MsrB" evidence="6">
    <location>
        <begin position="145"/>
        <end position="272"/>
    </location>
</feature>
<evidence type="ECO:0000256" key="2">
    <source>
        <dbReference type="ARBA" id="ARBA00012499"/>
    </source>
</evidence>
<dbReference type="Gene3D" id="2.170.150.20">
    <property type="entry name" value="Peptide methionine sulfoxide reductase"/>
    <property type="match status" value="1"/>
</dbReference>
<evidence type="ECO:0000256" key="3">
    <source>
        <dbReference type="ARBA" id="ARBA00023002"/>
    </source>
</evidence>
<keyword evidence="5" id="KW-0732">Signal</keyword>
<feature type="chain" id="PRO_5032684281" description="peptide-methionine (R)-S-oxide reductase" evidence="5">
    <location>
        <begin position="34"/>
        <end position="304"/>
    </location>
</feature>
<dbReference type="InterPro" id="IPR002579">
    <property type="entry name" value="Met_Sox_Rdtase_MsrB_dom"/>
</dbReference>
<comment type="similarity">
    <text evidence="1">Belongs to the MsrB Met sulfoxide reductase family.</text>
</comment>
<dbReference type="EC" id="1.8.4.12" evidence="2"/>
<dbReference type="InterPro" id="IPR028427">
    <property type="entry name" value="Met_Sox_Rdtase_MsrB"/>
</dbReference>
<dbReference type="PANTHER" id="PTHR10173">
    <property type="entry name" value="METHIONINE SULFOXIDE REDUCTASE"/>
    <property type="match status" value="1"/>
</dbReference>
<keyword evidence="8" id="KW-1185">Reference proteome</keyword>
<dbReference type="GO" id="GO:0005737">
    <property type="term" value="C:cytoplasm"/>
    <property type="evidence" value="ECO:0007669"/>
    <property type="project" value="TreeGrafter"/>
</dbReference>
<dbReference type="PANTHER" id="PTHR10173:SF52">
    <property type="entry name" value="METHIONINE-R-SULFOXIDE REDUCTASE B1"/>
    <property type="match status" value="1"/>
</dbReference>
<name>A0A813GJA5_POLGL</name>
<dbReference type="EMBL" id="CAJNNV010028652">
    <property type="protein sequence ID" value="CAE8625366.1"/>
    <property type="molecule type" value="Genomic_DNA"/>
</dbReference>
<dbReference type="PROSITE" id="PS51790">
    <property type="entry name" value="MSRB"/>
    <property type="match status" value="1"/>
</dbReference>
<evidence type="ECO:0000256" key="5">
    <source>
        <dbReference type="SAM" id="SignalP"/>
    </source>
</evidence>
<protein>
    <recommendedName>
        <fullName evidence="2">peptide-methionine (R)-S-oxide reductase</fullName>
        <ecNumber evidence="2">1.8.4.12</ecNumber>
    </recommendedName>
</protein>
<dbReference type="GO" id="GO:0030091">
    <property type="term" value="P:protein repair"/>
    <property type="evidence" value="ECO:0007669"/>
    <property type="project" value="InterPro"/>
</dbReference>
<gene>
    <name evidence="7" type="ORF">PGLA1383_LOCUS42366</name>
</gene>
<dbReference type="GO" id="GO:0006979">
    <property type="term" value="P:response to oxidative stress"/>
    <property type="evidence" value="ECO:0007669"/>
    <property type="project" value="InterPro"/>
</dbReference>
<dbReference type="InterPro" id="IPR011057">
    <property type="entry name" value="Mss4-like_sf"/>
</dbReference>
<dbReference type="AlphaFoldDB" id="A0A813GJA5"/>
<sequence length="304" mass="32087">MTCGPPRGRLCVALPCLAVVILTLLETSKTVQSLAIAGSTLLGRRLSPAGQSGIPAAQDKLSADKLSAAAQPRSSGHSTKSTCRAGLFIAAAAASAVATAREFKLRRGRRPSDISAASSLKAEFDPAGADGLTERPAGFKVEKSEQEWAQLLGSKEYSILRQKGTEPPTAHEYSRSMPSEGHFVCGACAIPLYPATAKFQSDTGWPSFAKCYYSQEAGGCHVATRPDIGAHEIICSRCDSHLGHVFFDSKTPENLSGERHCANGLGLNYVAGFPEGWALHVDKLDMRRAGAKLPGRAPGSCSLM</sequence>
<keyword evidence="3" id="KW-0560">Oxidoreductase</keyword>
<comment type="catalytic activity">
    <reaction evidence="4">
        <text>L-methionyl-[protein] + [thioredoxin]-disulfide + H2O = L-methionyl-(R)-S-oxide-[protein] + [thioredoxin]-dithiol</text>
        <dbReference type="Rhea" id="RHEA:24164"/>
        <dbReference type="Rhea" id="RHEA-COMP:10698"/>
        <dbReference type="Rhea" id="RHEA-COMP:10700"/>
        <dbReference type="Rhea" id="RHEA-COMP:12313"/>
        <dbReference type="Rhea" id="RHEA-COMP:12314"/>
        <dbReference type="ChEBI" id="CHEBI:15377"/>
        <dbReference type="ChEBI" id="CHEBI:16044"/>
        <dbReference type="ChEBI" id="CHEBI:29950"/>
        <dbReference type="ChEBI" id="CHEBI:45764"/>
        <dbReference type="ChEBI" id="CHEBI:50058"/>
        <dbReference type="EC" id="1.8.4.12"/>
    </reaction>
</comment>
<dbReference type="Proteomes" id="UP000654075">
    <property type="component" value="Unassembled WGS sequence"/>
</dbReference>
<dbReference type="Pfam" id="PF01641">
    <property type="entry name" value="SelR"/>
    <property type="match status" value="1"/>
</dbReference>
<dbReference type="GO" id="GO:0033743">
    <property type="term" value="F:peptide-methionine (R)-S-oxide reductase activity"/>
    <property type="evidence" value="ECO:0007669"/>
    <property type="project" value="UniProtKB-EC"/>
</dbReference>
<feature type="signal peptide" evidence="5">
    <location>
        <begin position="1"/>
        <end position="33"/>
    </location>
</feature>
<accession>A0A813GJA5</accession>
<organism evidence="7 8">
    <name type="scientific">Polarella glacialis</name>
    <name type="common">Dinoflagellate</name>
    <dbReference type="NCBI Taxonomy" id="89957"/>
    <lineage>
        <taxon>Eukaryota</taxon>
        <taxon>Sar</taxon>
        <taxon>Alveolata</taxon>
        <taxon>Dinophyceae</taxon>
        <taxon>Suessiales</taxon>
        <taxon>Suessiaceae</taxon>
        <taxon>Polarella</taxon>
    </lineage>
</organism>
<evidence type="ECO:0000259" key="6">
    <source>
        <dbReference type="PROSITE" id="PS51790"/>
    </source>
</evidence>
<reference evidence="7" key="1">
    <citation type="submission" date="2021-02" db="EMBL/GenBank/DDBJ databases">
        <authorList>
            <person name="Dougan E. K."/>
            <person name="Rhodes N."/>
            <person name="Thang M."/>
            <person name="Chan C."/>
        </authorList>
    </citation>
    <scope>NUCLEOTIDE SEQUENCE</scope>
</reference>
<dbReference type="SUPFAM" id="SSF51316">
    <property type="entry name" value="Mss4-like"/>
    <property type="match status" value="1"/>
</dbReference>
<dbReference type="OrthoDB" id="44061at2759"/>